<keyword evidence="1" id="KW-1133">Transmembrane helix</keyword>
<feature type="transmembrane region" description="Helical" evidence="1">
    <location>
        <begin position="317"/>
        <end position="336"/>
    </location>
</feature>
<protein>
    <submittedName>
        <fullName evidence="2">Uncharacterized protein</fullName>
    </submittedName>
</protein>
<evidence type="ECO:0000313" key="2">
    <source>
        <dbReference type="EMBL" id="KAH9521496.1"/>
    </source>
</evidence>
<dbReference type="EMBL" id="ASGP02000002">
    <property type="protein sequence ID" value="KAH9521496.1"/>
    <property type="molecule type" value="Genomic_DNA"/>
</dbReference>
<keyword evidence="3" id="KW-1185">Reference proteome</keyword>
<feature type="transmembrane region" description="Helical" evidence="1">
    <location>
        <begin position="194"/>
        <end position="212"/>
    </location>
</feature>
<reference evidence="2" key="2">
    <citation type="journal article" date="2022" name="Res Sq">
        <title>Comparative Genomics Reveals Insights into the Divergent Evolution of Astigmatic Mites and Household Pest Adaptations.</title>
        <authorList>
            <person name="Xiong Q."/>
            <person name="Wan A.T.-Y."/>
            <person name="Liu X.-Y."/>
            <person name="Fung C.S.-H."/>
            <person name="Xiao X."/>
            <person name="Malainual N."/>
            <person name="Hou J."/>
            <person name="Wang L."/>
            <person name="Wang M."/>
            <person name="Yang K."/>
            <person name="Cui Y."/>
            <person name="Leung E."/>
            <person name="Nong W."/>
            <person name="Shin S.-K."/>
            <person name="Au S."/>
            <person name="Jeong K.Y."/>
            <person name="Chew F.T."/>
            <person name="Hui J."/>
            <person name="Leung T.F."/>
            <person name="Tungtrongchitr A."/>
            <person name="Zhong N."/>
            <person name="Liu Z."/>
            <person name="Tsui S."/>
        </authorList>
    </citation>
    <scope>NUCLEOTIDE SEQUENCE</scope>
    <source>
        <strain evidence="2">Derf</strain>
        <tissue evidence="2">Whole organism</tissue>
    </source>
</reference>
<name>A0A922I6C5_DERFA</name>
<reference evidence="2" key="1">
    <citation type="submission" date="2013-05" db="EMBL/GenBank/DDBJ databases">
        <authorList>
            <person name="Yim A.K.Y."/>
            <person name="Chan T.F."/>
            <person name="Ji K.M."/>
            <person name="Liu X.Y."/>
            <person name="Zhou J.W."/>
            <person name="Li R.Q."/>
            <person name="Yang K.Y."/>
            <person name="Li J."/>
            <person name="Li M."/>
            <person name="Law P.T.W."/>
            <person name="Wu Y.L."/>
            <person name="Cai Z.L."/>
            <person name="Qin H."/>
            <person name="Bao Y."/>
            <person name="Leung R.K.K."/>
            <person name="Ng P.K.S."/>
            <person name="Zou J."/>
            <person name="Zhong X.J."/>
            <person name="Ran P.X."/>
            <person name="Zhong N.S."/>
            <person name="Liu Z.G."/>
            <person name="Tsui S.K.W."/>
        </authorList>
    </citation>
    <scope>NUCLEOTIDE SEQUENCE</scope>
    <source>
        <strain evidence="2">Derf</strain>
        <tissue evidence="2">Whole organism</tissue>
    </source>
</reference>
<keyword evidence="1" id="KW-0472">Membrane</keyword>
<proteinExistence type="predicted"/>
<dbReference type="Proteomes" id="UP000790347">
    <property type="component" value="Unassembled WGS sequence"/>
</dbReference>
<sequence length="340" mass="40354">MIMEEYFRINYQNIFKSYRLVPNIFIRLFCRYQTLWQTYVDIYPIQIDTKKWIHMKPLRTPLHVLHDDLVICLIVSYDYYNTIVDNDYDNVVCKIVKILDLILIIHNVFVIVQCGLIFVICALCYAISNRLNYQLQHLASHCRKRNCQAISDEKYTLKPLLKQTIMFLEWIYHQHSYACYDLLYCYQEIWSNALFGYLLISIPFNVIAVITLSTEQLTLVEMIIQYMIIMIHALMTILSLFQFSNETKLINQPKFYLVPIIQSIVFIDRTTILSRSNYNHSITLRLKLKYDDLFNRLTSGRKYGPNVSTMGAITNMFIFNLAITYVGVFIFISSHIDFEF</sequence>
<dbReference type="AlphaFoldDB" id="A0A922I6C5"/>
<keyword evidence="1" id="KW-0812">Transmembrane</keyword>
<evidence type="ECO:0000313" key="3">
    <source>
        <dbReference type="Proteomes" id="UP000790347"/>
    </source>
</evidence>
<accession>A0A922I6C5</accession>
<comment type="caution">
    <text evidence="2">The sequence shown here is derived from an EMBL/GenBank/DDBJ whole genome shotgun (WGS) entry which is preliminary data.</text>
</comment>
<evidence type="ECO:0000256" key="1">
    <source>
        <dbReference type="SAM" id="Phobius"/>
    </source>
</evidence>
<feature type="transmembrane region" description="Helical" evidence="1">
    <location>
        <begin position="104"/>
        <end position="128"/>
    </location>
</feature>
<gene>
    <name evidence="2" type="ORF">DERF_005149</name>
</gene>
<organism evidence="2 3">
    <name type="scientific">Dermatophagoides farinae</name>
    <name type="common">American house dust mite</name>
    <dbReference type="NCBI Taxonomy" id="6954"/>
    <lineage>
        <taxon>Eukaryota</taxon>
        <taxon>Metazoa</taxon>
        <taxon>Ecdysozoa</taxon>
        <taxon>Arthropoda</taxon>
        <taxon>Chelicerata</taxon>
        <taxon>Arachnida</taxon>
        <taxon>Acari</taxon>
        <taxon>Acariformes</taxon>
        <taxon>Sarcoptiformes</taxon>
        <taxon>Astigmata</taxon>
        <taxon>Psoroptidia</taxon>
        <taxon>Analgoidea</taxon>
        <taxon>Pyroglyphidae</taxon>
        <taxon>Dermatophagoidinae</taxon>
        <taxon>Dermatophagoides</taxon>
    </lineage>
</organism>
<feature type="transmembrane region" description="Helical" evidence="1">
    <location>
        <begin position="224"/>
        <end position="243"/>
    </location>
</feature>